<comment type="caution">
    <text evidence="2">The sequence shown here is derived from an EMBL/GenBank/DDBJ whole genome shotgun (WGS) entry which is preliminary data.</text>
</comment>
<dbReference type="Proteomes" id="UP000185696">
    <property type="component" value="Unassembled WGS sequence"/>
</dbReference>
<dbReference type="InterPro" id="IPR017518">
    <property type="entry name" value="CHP03084"/>
</dbReference>
<name>A0A7Z1AWA4_9PSEU</name>
<accession>A0A7Z1AWA4</accession>
<evidence type="ECO:0000259" key="1">
    <source>
        <dbReference type="Pfam" id="PF11716"/>
    </source>
</evidence>
<organism evidence="2 3">
    <name type="scientific">Actinophytocola xinjiangensis</name>
    <dbReference type="NCBI Taxonomy" id="485602"/>
    <lineage>
        <taxon>Bacteria</taxon>
        <taxon>Bacillati</taxon>
        <taxon>Actinomycetota</taxon>
        <taxon>Actinomycetes</taxon>
        <taxon>Pseudonocardiales</taxon>
        <taxon>Pseudonocardiaceae</taxon>
    </lineage>
</organism>
<dbReference type="InterPro" id="IPR024344">
    <property type="entry name" value="MDMPI_metal-binding"/>
</dbReference>
<dbReference type="NCBIfam" id="TIGR03083">
    <property type="entry name" value="maleylpyruvate isomerase family mycothiol-dependent enzyme"/>
    <property type="match status" value="1"/>
</dbReference>
<protein>
    <submittedName>
        <fullName evidence="2">TIGR03084 family protein</fullName>
    </submittedName>
</protein>
<evidence type="ECO:0000313" key="3">
    <source>
        <dbReference type="Proteomes" id="UP000185696"/>
    </source>
</evidence>
<dbReference type="GO" id="GO:0046872">
    <property type="term" value="F:metal ion binding"/>
    <property type="evidence" value="ECO:0007669"/>
    <property type="project" value="InterPro"/>
</dbReference>
<dbReference type="Pfam" id="PF11716">
    <property type="entry name" value="MDMPI_N"/>
    <property type="match status" value="1"/>
</dbReference>
<gene>
    <name evidence="2" type="ORF">BLA60_30875</name>
</gene>
<dbReference type="Gene3D" id="1.20.120.450">
    <property type="entry name" value="dinb family like domain"/>
    <property type="match status" value="1"/>
</dbReference>
<dbReference type="EMBL" id="MSIF01000020">
    <property type="protein sequence ID" value="OLF06669.1"/>
    <property type="molecule type" value="Genomic_DNA"/>
</dbReference>
<dbReference type="AlphaFoldDB" id="A0A7Z1AWA4"/>
<sequence>MTAPFEELLADLRDECAALDVVLAGLPAREWSRPTPARGWDVRDQVWHLGWFDGEAARACAEPEVYAEENARALRDVPAYAQDVVRRGREREPAEVLAHWREWSLRFRQAALAAGPGRIAWHDTTMSVLSMVSARVMETWAHGQDVRDTFGLPAQETDRLRHVARLGVRALPYAFRAHGQAPPDAPVRVELDLPSGAVVTFGPDGAEDRVTGRALDFCLVVTQRRHVDDAGLTVTGPVARRWLPIAQAFAGPPGSGRAPGGHGG</sequence>
<dbReference type="InterPro" id="IPR034660">
    <property type="entry name" value="DinB/YfiT-like"/>
</dbReference>
<proteinExistence type="predicted"/>
<dbReference type="OrthoDB" id="113180at2"/>
<reference evidence="2 3" key="1">
    <citation type="submission" date="2016-12" db="EMBL/GenBank/DDBJ databases">
        <title>The draft genome sequence of Actinophytocola xinjiangensis.</title>
        <authorList>
            <person name="Wang W."/>
            <person name="Yuan L."/>
        </authorList>
    </citation>
    <scope>NUCLEOTIDE SEQUENCE [LARGE SCALE GENOMIC DNA]</scope>
    <source>
        <strain evidence="2 3">CGMCC 4.4663</strain>
    </source>
</reference>
<keyword evidence="3" id="KW-1185">Reference proteome</keyword>
<dbReference type="SUPFAM" id="SSF109854">
    <property type="entry name" value="DinB/YfiT-like putative metalloenzymes"/>
    <property type="match status" value="1"/>
</dbReference>
<evidence type="ECO:0000313" key="2">
    <source>
        <dbReference type="EMBL" id="OLF06669.1"/>
    </source>
</evidence>
<dbReference type="NCBIfam" id="TIGR03084">
    <property type="entry name" value="TIGR03084 family metal-binding protein"/>
    <property type="match status" value="1"/>
</dbReference>
<dbReference type="RefSeq" id="WP_075136550.1">
    <property type="nucleotide sequence ID" value="NZ_MSIF01000020.1"/>
</dbReference>
<feature type="domain" description="Mycothiol-dependent maleylpyruvate isomerase metal-binding" evidence="1">
    <location>
        <begin position="12"/>
        <end position="147"/>
    </location>
</feature>
<dbReference type="InterPro" id="IPR017517">
    <property type="entry name" value="Maleyloyr_isom"/>
</dbReference>